<organism evidence="1">
    <name type="scientific">Arundo donax</name>
    <name type="common">Giant reed</name>
    <name type="synonym">Donax arundinaceus</name>
    <dbReference type="NCBI Taxonomy" id="35708"/>
    <lineage>
        <taxon>Eukaryota</taxon>
        <taxon>Viridiplantae</taxon>
        <taxon>Streptophyta</taxon>
        <taxon>Embryophyta</taxon>
        <taxon>Tracheophyta</taxon>
        <taxon>Spermatophyta</taxon>
        <taxon>Magnoliopsida</taxon>
        <taxon>Liliopsida</taxon>
        <taxon>Poales</taxon>
        <taxon>Poaceae</taxon>
        <taxon>PACMAD clade</taxon>
        <taxon>Arundinoideae</taxon>
        <taxon>Arundineae</taxon>
        <taxon>Arundo</taxon>
    </lineage>
</organism>
<proteinExistence type="predicted"/>
<reference evidence="1" key="2">
    <citation type="journal article" date="2015" name="Data Brief">
        <title>Shoot transcriptome of the giant reed, Arundo donax.</title>
        <authorList>
            <person name="Barrero R.A."/>
            <person name="Guerrero F.D."/>
            <person name="Moolhuijzen P."/>
            <person name="Goolsby J.A."/>
            <person name="Tidwell J."/>
            <person name="Bellgard S.E."/>
            <person name="Bellgard M.I."/>
        </authorList>
    </citation>
    <scope>NUCLEOTIDE SEQUENCE</scope>
    <source>
        <tissue evidence="1">Shoot tissue taken approximately 20 cm above the soil surface</tissue>
    </source>
</reference>
<protein>
    <submittedName>
        <fullName evidence="1">IDP701</fullName>
    </submittedName>
</protein>
<evidence type="ECO:0000313" key="1">
    <source>
        <dbReference type="EMBL" id="JAD89254.1"/>
    </source>
</evidence>
<name>A0A0A9DKZ8_ARUDO</name>
<sequence length="71" mass="7969">MLTYEPISLRTEFETSELKTHGDMCPEAGENSRWSLSSQPCVPVGGVIAPRCIVRFVLHQIAVWQLEVPLD</sequence>
<dbReference type="EMBL" id="GBRH01208641">
    <property type="protein sequence ID" value="JAD89254.1"/>
    <property type="molecule type" value="Transcribed_RNA"/>
</dbReference>
<dbReference type="AlphaFoldDB" id="A0A0A9DKZ8"/>
<accession>A0A0A9DKZ8</accession>
<reference evidence="1" key="1">
    <citation type="submission" date="2014-09" db="EMBL/GenBank/DDBJ databases">
        <authorList>
            <person name="Magalhaes I.L.F."/>
            <person name="Oliveira U."/>
            <person name="Santos F.R."/>
            <person name="Vidigal T.H.D.A."/>
            <person name="Brescovit A.D."/>
            <person name="Santos A.J."/>
        </authorList>
    </citation>
    <scope>NUCLEOTIDE SEQUENCE</scope>
    <source>
        <tissue evidence="1">Shoot tissue taken approximately 20 cm above the soil surface</tissue>
    </source>
</reference>